<organism evidence="4 5">
    <name type="scientific">Streptomyces gulbargensis</name>
    <dbReference type="NCBI Taxonomy" id="364901"/>
    <lineage>
        <taxon>Bacteria</taxon>
        <taxon>Bacillati</taxon>
        <taxon>Actinomycetota</taxon>
        <taxon>Actinomycetes</taxon>
        <taxon>Kitasatosporales</taxon>
        <taxon>Streptomycetaceae</taxon>
        <taxon>Streptomyces</taxon>
    </lineage>
</organism>
<name>A0ABP7LAE7_9ACTN</name>
<feature type="transmembrane region" description="Helical" evidence="3">
    <location>
        <begin position="541"/>
        <end position="563"/>
    </location>
</feature>
<evidence type="ECO:0000256" key="3">
    <source>
        <dbReference type="SAM" id="Phobius"/>
    </source>
</evidence>
<feature type="region of interest" description="Disordered" evidence="2">
    <location>
        <begin position="263"/>
        <end position="282"/>
    </location>
</feature>
<feature type="coiled-coil region" evidence="1">
    <location>
        <begin position="234"/>
        <end position="261"/>
    </location>
</feature>
<keyword evidence="3" id="KW-1133">Transmembrane helix</keyword>
<accession>A0ABP7LAE7</accession>
<gene>
    <name evidence="4" type="ORF">GCM10022244_05430</name>
</gene>
<dbReference type="Proteomes" id="UP001501000">
    <property type="component" value="Unassembled WGS sequence"/>
</dbReference>
<keyword evidence="5" id="KW-1185">Reference proteome</keyword>
<feature type="transmembrane region" description="Helical" evidence="3">
    <location>
        <begin position="483"/>
        <end position="505"/>
    </location>
</feature>
<feature type="transmembrane region" description="Helical" evidence="3">
    <location>
        <begin position="349"/>
        <end position="371"/>
    </location>
</feature>
<reference evidence="5" key="1">
    <citation type="journal article" date="2019" name="Int. J. Syst. Evol. Microbiol.">
        <title>The Global Catalogue of Microorganisms (GCM) 10K type strain sequencing project: providing services to taxonomists for standard genome sequencing and annotation.</title>
        <authorList>
            <consortium name="The Broad Institute Genomics Platform"/>
            <consortium name="The Broad Institute Genome Sequencing Center for Infectious Disease"/>
            <person name="Wu L."/>
            <person name="Ma J."/>
        </authorList>
    </citation>
    <scope>NUCLEOTIDE SEQUENCE [LARGE SCALE GENOMIC DNA]</scope>
    <source>
        <strain evidence="5">JCM 16956</strain>
    </source>
</reference>
<dbReference type="RefSeq" id="WP_345278351.1">
    <property type="nucleotide sequence ID" value="NZ_BAABAJ010000001.1"/>
</dbReference>
<keyword evidence="3" id="KW-0472">Membrane</keyword>
<keyword evidence="3" id="KW-0812">Transmembrane</keyword>
<protein>
    <submittedName>
        <fullName evidence="4">Uncharacterized protein</fullName>
    </submittedName>
</protein>
<proteinExistence type="predicted"/>
<feature type="coiled-coil region" evidence="1">
    <location>
        <begin position="118"/>
        <end position="145"/>
    </location>
</feature>
<feature type="region of interest" description="Disordered" evidence="2">
    <location>
        <begin position="298"/>
        <end position="336"/>
    </location>
</feature>
<evidence type="ECO:0000313" key="5">
    <source>
        <dbReference type="Proteomes" id="UP001501000"/>
    </source>
</evidence>
<evidence type="ECO:0000256" key="1">
    <source>
        <dbReference type="SAM" id="Coils"/>
    </source>
</evidence>
<comment type="caution">
    <text evidence="4">The sequence shown here is derived from an EMBL/GenBank/DDBJ whole genome shotgun (WGS) entry which is preliminary data.</text>
</comment>
<feature type="coiled-coil region" evidence="1">
    <location>
        <begin position="178"/>
        <end position="205"/>
    </location>
</feature>
<feature type="transmembrane region" description="Helical" evidence="3">
    <location>
        <begin position="512"/>
        <end position="529"/>
    </location>
</feature>
<feature type="compositionally biased region" description="Pro residues" evidence="2">
    <location>
        <begin position="314"/>
        <end position="326"/>
    </location>
</feature>
<evidence type="ECO:0000313" key="4">
    <source>
        <dbReference type="EMBL" id="GAA3898003.1"/>
    </source>
</evidence>
<keyword evidence="1" id="KW-0175">Coiled coil</keyword>
<sequence>MDDEEPMPQDRAETDAPATGGAVLQEAVAAYADALVAAFAPCRAEGVLQRDVATVLHIDPGTLSRYFTGQRIMPCELLPAFTGHLAKLGHPVTGDDLRTLQLLERNVRRYRSPDGRRIAELEDERDALRRDLAAVQETLRRALADGRARDEELAGQLTEVRDDASRLRRALAEQDLVITTLRSRLTAAEEAHRDVEEQAAAEAARANELAGRLSDADAQLAAAARLVGDADRDAARAEERAAALGAEIKVLRRQVRVLLKEPFLDQDASTPPPSTHDGESGGATAALVPVQLQPSVAKEATTHTPSGAGSPTAVPAPRPARAPAPAPYRGTPHPFRSRRRLRSNLSRRWLAKTVAWVFSLLLVAAAVAAFASAHLSHFAYTHAALCTADQVSRADTSDCLTQQTGTVTDRAKKWGGETPYYTVTVTTSGQHKTWDVKKSFHDGTQPGTRVAVNAYNGTIVTLAHGTLTADVADVTAFLPWTKMAAPLALMTAAAVPLIAVGDSFFRSIQITGLLPFAAFWNGILAWTTFNNAGLQNWTSITTAVVHALAWAVTCLPVLAMAAAD</sequence>
<dbReference type="EMBL" id="BAABAJ010000001">
    <property type="protein sequence ID" value="GAA3898003.1"/>
    <property type="molecule type" value="Genomic_DNA"/>
</dbReference>
<evidence type="ECO:0000256" key="2">
    <source>
        <dbReference type="SAM" id="MobiDB-lite"/>
    </source>
</evidence>